<reference evidence="3" key="1">
    <citation type="submission" date="2021-01" db="EMBL/GenBank/DDBJ databases">
        <title>Whole genome shotgun sequence of Dactylosporangium siamense NBRC 106093.</title>
        <authorList>
            <person name="Komaki H."/>
            <person name="Tamura T."/>
        </authorList>
    </citation>
    <scope>NUCLEOTIDE SEQUENCE</scope>
    <source>
        <strain evidence="3">NBRC 106093</strain>
    </source>
</reference>
<dbReference type="SUPFAM" id="SSF55073">
    <property type="entry name" value="Nucleotide cyclase"/>
    <property type="match status" value="1"/>
</dbReference>
<feature type="transmembrane region" description="Helical" evidence="1">
    <location>
        <begin position="146"/>
        <end position="164"/>
    </location>
</feature>
<feature type="transmembrane region" description="Helical" evidence="1">
    <location>
        <begin position="12"/>
        <end position="34"/>
    </location>
</feature>
<dbReference type="InterPro" id="IPR029787">
    <property type="entry name" value="Nucleotide_cyclase"/>
</dbReference>
<feature type="transmembrane region" description="Helical" evidence="1">
    <location>
        <begin position="70"/>
        <end position="89"/>
    </location>
</feature>
<dbReference type="PANTHER" id="PTHR46663">
    <property type="entry name" value="DIGUANYLATE CYCLASE DGCT-RELATED"/>
    <property type="match status" value="1"/>
</dbReference>
<keyword evidence="1" id="KW-0472">Membrane</keyword>
<organism evidence="3 4">
    <name type="scientific">Dactylosporangium siamense</name>
    <dbReference type="NCBI Taxonomy" id="685454"/>
    <lineage>
        <taxon>Bacteria</taxon>
        <taxon>Bacillati</taxon>
        <taxon>Actinomycetota</taxon>
        <taxon>Actinomycetes</taxon>
        <taxon>Micromonosporales</taxon>
        <taxon>Micromonosporaceae</taxon>
        <taxon>Dactylosporangium</taxon>
    </lineage>
</organism>
<keyword evidence="1" id="KW-1133">Transmembrane helix</keyword>
<comment type="caution">
    <text evidence="3">The sequence shown here is derived from an EMBL/GenBank/DDBJ whole genome shotgun (WGS) entry which is preliminary data.</text>
</comment>
<dbReference type="PANTHER" id="PTHR46663:SF4">
    <property type="entry name" value="DIGUANYLATE CYCLASE DGCT-RELATED"/>
    <property type="match status" value="1"/>
</dbReference>
<gene>
    <name evidence="3" type="ORF">Dsi01nite_101320</name>
</gene>
<evidence type="ECO:0000313" key="4">
    <source>
        <dbReference type="Proteomes" id="UP000660611"/>
    </source>
</evidence>
<dbReference type="Proteomes" id="UP000660611">
    <property type="component" value="Unassembled WGS sequence"/>
</dbReference>
<feature type="transmembrane region" description="Helical" evidence="1">
    <location>
        <begin position="40"/>
        <end position="58"/>
    </location>
</feature>
<dbReference type="InterPro" id="IPR000160">
    <property type="entry name" value="GGDEF_dom"/>
</dbReference>
<evidence type="ECO:0000256" key="1">
    <source>
        <dbReference type="SAM" id="Phobius"/>
    </source>
</evidence>
<dbReference type="AlphaFoldDB" id="A0A919UH63"/>
<dbReference type="CDD" id="cd01949">
    <property type="entry name" value="GGDEF"/>
    <property type="match status" value="1"/>
</dbReference>
<name>A0A919UH63_9ACTN</name>
<evidence type="ECO:0000259" key="2">
    <source>
        <dbReference type="PROSITE" id="PS50887"/>
    </source>
</evidence>
<dbReference type="RefSeq" id="WP_203853689.1">
    <property type="nucleotide sequence ID" value="NZ_BAAAVW010000037.1"/>
</dbReference>
<proteinExistence type="predicted"/>
<dbReference type="NCBIfam" id="TIGR00254">
    <property type="entry name" value="GGDEF"/>
    <property type="match status" value="1"/>
</dbReference>
<dbReference type="PROSITE" id="PS50887">
    <property type="entry name" value="GGDEF"/>
    <property type="match status" value="1"/>
</dbReference>
<sequence>MDLPLLRFRRSIEWAGLISRSGSVLWVVCTVVLLPVPNTLTLWAAPLVLTNILAWYALRNVGHVSYTRISAVLVALDTATTIGAIMGTIRYTDVTLWPIFVIPIVVGAFRNQLTGALLTWLATSLSCVALYGWAEPIAGRPLPNELVSLAPALHLVVAVLAGLLSRGHRNHLRQLGEARAELRHQALHDPLTGLGNRNLLEEFTRSGLRPGVRASVLVLDLDGFKAVNDTLGHAAGDELLRVVASRLRAHAREGDLVARLGGDEFVVLLPDAADDVAAEVAARLRFALIAPIRIDGRFVQVDASIGAATATEGTLDALLRAADAEMYREKAARRHPAVQPA</sequence>
<dbReference type="SMART" id="SM00267">
    <property type="entry name" value="GGDEF"/>
    <property type="match status" value="1"/>
</dbReference>
<feature type="transmembrane region" description="Helical" evidence="1">
    <location>
        <begin position="117"/>
        <end position="134"/>
    </location>
</feature>
<protein>
    <recommendedName>
        <fullName evidence="2">GGDEF domain-containing protein</fullName>
    </recommendedName>
</protein>
<evidence type="ECO:0000313" key="3">
    <source>
        <dbReference type="EMBL" id="GIG52091.1"/>
    </source>
</evidence>
<dbReference type="InterPro" id="IPR052163">
    <property type="entry name" value="DGC-Regulatory_Protein"/>
</dbReference>
<keyword evidence="1" id="KW-0812">Transmembrane</keyword>
<dbReference type="Gene3D" id="3.30.70.270">
    <property type="match status" value="1"/>
</dbReference>
<keyword evidence="4" id="KW-1185">Reference proteome</keyword>
<accession>A0A919UH63</accession>
<feature type="domain" description="GGDEF" evidence="2">
    <location>
        <begin position="212"/>
        <end position="341"/>
    </location>
</feature>
<dbReference type="Pfam" id="PF00990">
    <property type="entry name" value="GGDEF"/>
    <property type="match status" value="1"/>
</dbReference>
<dbReference type="EMBL" id="BONQ01000168">
    <property type="protein sequence ID" value="GIG52091.1"/>
    <property type="molecule type" value="Genomic_DNA"/>
</dbReference>
<dbReference type="InterPro" id="IPR043128">
    <property type="entry name" value="Rev_trsase/Diguanyl_cyclase"/>
</dbReference>